<organism evidence="1 2">
    <name type="scientific">Araneus ventricosus</name>
    <name type="common">Orbweaver spider</name>
    <name type="synonym">Epeira ventricosa</name>
    <dbReference type="NCBI Taxonomy" id="182803"/>
    <lineage>
        <taxon>Eukaryota</taxon>
        <taxon>Metazoa</taxon>
        <taxon>Ecdysozoa</taxon>
        <taxon>Arthropoda</taxon>
        <taxon>Chelicerata</taxon>
        <taxon>Arachnida</taxon>
        <taxon>Araneae</taxon>
        <taxon>Araneomorphae</taxon>
        <taxon>Entelegynae</taxon>
        <taxon>Araneoidea</taxon>
        <taxon>Araneidae</taxon>
        <taxon>Araneus</taxon>
    </lineage>
</organism>
<dbReference type="AlphaFoldDB" id="A0A4Y2MEE8"/>
<dbReference type="EMBL" id="BGPR01007249">
    <property type="protein sequence ID" value="GBN25491.1"/>
    <property type="molecule type" value="Genomic_DNA"/>
</dbReference>
<gene>
    <name evidence="1" type="ORF">AVEN_226556_1</name>
</gene>
<comment type="caution">
    <text evidence="1">The sequence shown here is derived from an EMBL/GenBank/DDBJ whole genome shotgun (WGS) entry which is preliminary data.</text>
</comment>
<protein>
    <submittedName>
        <fullName evidence="1">Uncharacterized protein</fullName>
    </submittedName>
</protein>
<reference evidence="1 2" key="1">
    <citation type="journal article" date="2019" name="Sci. Rep.">
        <title>Orb-weaving spider Araneus ventricosus genome elucidates the spidroin gene catalogue.</title>
        <authorList>
            <person name="Kono N."/>
            <person name="Nakamura H."/>
            <person name="Ohtoshi R."/>
            <person name="Moran D.A.P."/>
            <person name="Shinohara A."/>
            <person name="Yoshida Y."/>
            <person name="Fujiwara M."/>
            <person name="Mori M."/>
            <person name="Tomita M."/>
            <person name="Arakawa K."/>
        </authorList>
    </citation>
    <scope>NUCLEOTIDE SEQUENCE [LARGE SCALE GENOMIC DNA]</scope>
</reference>
<name>A0A4Y2MEE8_ARAVE</name>
<accession>A0A4Y2MEE8</accession>
<dbReference type="Proteomes" id="UP000499080">
    <property type="component" value="Unassembled WGS sequence"/>
</dbReference>
<keyword evidence="2" id="KW-1185">Reference proteome</keyword>
<sequence length="107" mass="12139">MFSDATCSFHATDDDWEKVVLFGRRLLSTPDDDAGKSNIFGRPATSTLMTTGKKKYYFGRHYISFTPLLTTGTKTIIFRAPTFRYATDDDWEKKAATFDRPLTSAVH</sequence>
<evidence type="ECO:0000313" key="1">
    <source>
        <dbReference type="EMBL" id="GBN25491.1"/>
    </source>
</evidence>
<proteinExistence type="predicted"/>
<evidence type="ECO:0000313" key="2">
    <source>
        <dbReference type="Proteomes" id="UP000499080"/>
    </source>
</evidence>